<gene>
    <name evidence="4" type="ORF">OSB1V03_LOCUS9957</name>
</gene>
<keyword evidence="3" id="KW-0675">Receptor</keyword>
<evidence type="ECO:0000313" key="5">
    <source>
        <dbReference type="Proteomes" id="UP000759131"/>
    </source>
</evidence>
<keyword evidence="1" id="KW-0805">Transcription regulation</keyword>
<dbReference type="AlphaFoldDB" id="A0A7R9KU86"/>
<accession>A0A7R9KU86</accession>
<dbReference type="Gene3D" id="1.10.565.10">
    <property type="entry name" value="Retinoid X Receptor"/>
    <property type="match status" value="2"/>
</dbReference>
<proteinExistence type="predicted"/>
<protein>
    <submittedName>
        <fullName evidence="4">Uncharacterized protein</fullName>
    </submittedName>
</protein>
<dbReference type="EMBL" id="OC861562">
    <property type="protein sequence ID" value="CAD7629541.1"/>
    <property type="molecule type" value="Genomic_DNA"/>
</dbReference>
<evidence type="ECO:0000256" key="2">
    <source>
        <dbReference type="ARBA" id="ARBA00023163"/>
    </source>
</evidence>
<keyword evidence="5" id="KW-1185">Reference proteome</keyword>
<dbReference type="SUPFAM" id="SSF48508">
    <property type="entry name" value="Nuclear receptor ligand-binding domain"/>
    <property type="match status" value="2"/>
</dbReference>
<dbReference type="EMBL" id="CAJPIZ010006987">
    <property type="protein sequence ID" value="CAG2109971.1"/>
    <property type="molecule type" value="Genomic_DNA"/>
</dbReference>
<evidence type="ECO:0000313" key="4">
    <source>
        <dbReference type="EMBL" id="CAD7629541.1"/>
    </source>
</evidence>
<organism evidence="4">
    <name type="scientific">Medioppia subpectinata</name>
    <dbReference type="NCBI Taxonomy" id="1979941"/>
    <lineage>
        <taxon>Eukaryota</taxon>
        <taxon>Metazoa</taxon>
        <taxon>Ecdysozoa</taxon>
        <taxon>Arthropoda</taxon>
        <taxon>Chelicerata</taxon>
        <taxon>Arachnida</taxon>
        <taxon>Acari</taxon>
        <taxon>Acariformes</taxon>
        <taxon>Sarcoptiformes</taxon>
        <taxon>Oribatida</taxon>
        <taxon>Brachypylina</taxon>
        <taxon>Oppioidea</taxon>
        <taxon>Oppiidae</taxon>
        <taxon>Medioppia</taxon>
    </lineage>
</organism>
<reference evidence="4" key="1">
    <citation type="submission" date="2020-11" db="EMBL/GenBank/DDBJ databases">
        <authorList>
            <person name="Tran Van P."/>
        </authorList>
    </citation>
    <scope>NUCLEOTIDE SEQUENCE</scope>
</reference>
<keyword evidence="2" id="KW-0804">Transcription</keyword>
<sequence length="301" mass="35094">MQIILLFSADKPNIIHKESIKFQQQLYVHLLHRYLRAKYGSESDARLVFRQMVYILRDVRHQREVRRLNQLDVISTQSYGPLLKEILDIPTDSDNSEWILSAKERQIRQLRIEENRRFNQLSQLRSVAINSDQSSCQSSLDSNTMTTTNDSFETSIYNTDTDQTVDKNIIQTHNTDNTNNTKSLNTNSAVIGDNISPILYNNNDFNDMEMSLFSEILSATEQFRRPVSSNISFQQQLYMYLLEKYLRKKYGSECEAKIMFSNIMNMLADIHALKCIHNKSYYENPSNAPLLLKEILDIPID</sequence>
<name>A0A7R9KU86_9ACAR</name>
<evidence type="ECO:0000256" key="1">
    <source>
        <dbReference type="ARBA" id="ARBA00023015"/>
    </source>
</evidence>
<dbReference type="Proteomes" id="UP000759131">
    <property type="component" value="Unassembled WGS sequence"/>
</dbReference>
<dbReference type="InterPro" id="IPR035500">
    <property type="entry name" value="NHR-like_dom_sf"/>
</dbReference>
<evidence type="ECO:0000256" key="3">
    <source>
        <dbReference type="ARBA" id="ARBA00023170"/>
    </source>
</evidence>